<proteinExistence type="predicted"/>
<evidence type="ECO:0000313" key="2">
    <source>
        <dbReference type="Proteomes" id="UP001159042"/>
    </source>
</evidence>
<protein>
    <submittedName>
        <fullName evidence="1">Uncharacterized protein</fullName>
    </submittedName>
</protein>
<dbReference type="EMBL" id="JANEYG010000002">
    <property type="protein sequence ID" value="KAJ8924759.1"/>
    <property type="molecule type" value="Genomic_DNA"/>
</dbReference>
<reference evidence="1 2" key="1">
    <citation type="journal article" date="2023" name="Insect Mol. Biol.">
        <title>Genome sequencing provides insights into the evolution of gene families encoding plant cell wall-degrading enzymes in longhorned beetles.</title>
        <authorList>
            <person name="Shin N.R."/>
            <person name="Okamura Y."/>
            <person name="Kirsch R."/>
            <person name="Pauchet Y."/>
        </authorList>
    </citation>
    <scope>NUCLEOTIDE SEQUENCE [LARGE SCALE GENOMIC DNA]</scope>
    <source>
        <strain evidence="1">EAD_L_NR</strain>
    </source>
</reference>
<comment type="caution">
    <text evidence="1">The sequence shown here is derived from an EMBL/GenBank/DDBJ whole genome shotgun (WGS) entry which is preliminary data.</text>
</comment>
<dbReference type="AlphaFoldDB" id="A0AAV8WDR5"/>
<evidence type="ECO:0000313" key="1">
    <source>
        <dbReference type="EMBL" id="KAJ8924759.1"/>
    </source>
</evidence>
<dbReference type="Proteomes" id="UP001159042">
    <property type="component" value="Unassembled WGS sequence"/>
</dbReference>
<keyword evidence="2" id="KW-1185">Reference proteome</keyword>
<sequence>MALPVDDLNNLYMMVSLERSVQKNNAVHYITISINPRSKIYNREHWYSEFSGQLHRLILVFMFLSLKDAKKWYSRVFWPAQSSDLSLYVFIFEGCQKSTNLSPQIKS</sequence>
<organism evidence="1 2">
    <name type="scientific">Exocentrus adspersus</name>
    <dbReference type="NCBI Taxonomy" id="1586481"/>
    <lineage>
        <taxon>Eukaryota</taxon>
        <taxon>Metazoa</taxon>
        <taxon>Ecdysozoa</taxon>
        <taxon>Arthropoda</taxon>
        <taxon>Hexapoda</taxon>
        <taxon>Insecta</taxon>
        <taxon>Pterygota</taxon>
        <taxon>Neoptera</taxon>
        <taxon>Endopterygota</taxon>
        <taxon>Coleoptera</taxon>
        <taxon>Polyphaga</taxon>
        <taxon>Cucujiformia</taxon>
        <taxon>Chrysomeloidea</taxon>
        <taxon>Cerambycidae</taxon>
        <taxon>Lamiinae</taxon>
        <taxon>Acanthocinini</taxon>
        <taxon>Exocentrus</taxon>
    </lineage>
</organism>
<name>A0AAV8WDR5_9CUCU</name>
<accession>A0AAV8WDR5</accession>
<gene>
    <name evidence="1" type="ORF">NQ315_000912</name>
</gene>